<feature type="signal peptide" evidence="1">
    <location>
        <begin position="1"/>
        <end position="22"/>
    </location>
</feature>
<comment type="caution">
    <text evidence="2">The sequence shown here is derived from an EMBL/GenBank/DDBJ whole genome shotgun (WGS) entry which is preliminary data.</text>
</comment>
<feature type="chain" id="PRO_5008671702" evidence="1">
    <location>
        <begin position="23"/>
        <end position="116"/>
    </location>
</feature>
<keyword evidence="1" id="KW-0732">Signal</keyword>
<dbReference type="Proteomes" id="UP000186553">
    <property type="component" value="Unassembled WGS sequence"/>
</dbReference>
<dbReference type="RefSeq" id="WP_068887129.1">
    <property type="nucleotide sequence ID" value="NZ_CBCRUU010000002.1"/>
</dbReference>
<organism evidence="2 3">
    <name type="scientific">Acinetobacter celticus</name>
    <dbReference type="NCBI Taxonomy" id="1891224"/>
    <lineage>
        <taxon>Bacteria</taxon>
        <taxon>Pseudomonadati</taxon>
        <taxon>Pseudomonadota</taxon>
        <taxon>Gammaproteobacteria</taxon>
        <taxon>Moraxellales</taxon>
        <taxon>Moraxellaceae</taxon>
        <taxon>Acinetobacter</taxon>
    </lineage>
</organism>
<gene>
    <name evidence="2" type="ORF">BBP83_06640</name>
</gene>
<dbReference type="AlphaFoldDB" id="A0A1C3CWR0"/>
<dbReference type="EMBL" id="MBDL01000009">
    <property type="protein sequence ID" value="ODA13119.1"/>
    <property type="molecule type" value="Genomic_DNA"/>
</dbReference>
<protein>
    <submittedName>
        <fullName evidence="2">Uncharacterized protein</fullName>
    </submittedName>
</protein>
<keyword evidence="3" id="KW-1185">Reference proteome</keyword>
<accession>A0A1C3CWR0</accession>
<sequence>MKNILKIGCVILALVYVGSVQAHQTPMQKLLKPVIEHQCALELKDSNLWKVSTYLMTDSNKLQFQNEVCRCVGENALNDVPATELAHAAVSTDAKNQLIHKAILNTVKGCVVQLKR</sequence>
<name>A0A1C3CWR0_9GAMM</name>
<dbReference type="OrthoDB" id="6712291at2"/>
<evidence type="ECO:0000313" key="2">
    <source>
        <dbReference type="EMBL" id="ODA13119.1"/>
    </source>
</evidence>
<proteinExistence type="predicted"/>
<evidence type="ECO:0000256" key="1">
    <source>
        <dbReference type="SAM" id="SignalP"/>
    </source>
</evidence>
<evidence type="ECO:0000313" key="3">
    <source>
        <dbReference type="Proteomes" id="UP000186553"/>
    </source>
</evidence>
<dbReference type="STRING" id="1891224.BBP83_06640"/>
<reference evidence="2 3" key="1">
    <citation type="submission" date="2016-07" db="EMBL/GenBank/DDBJ databases">
        <title>Acinetobacter sp. ANC 4603.</title>
        <authorList>
            <person name="Radolfova-Krizova L."/>
            <person name="Nemec A."/>
        </authorList>
    </citation>
    <scope>NUCLEOTIDE SEQUENCE [LARGE SCALE GENOMIC DNA]</scope>
    <source>
        <strain evidence="2 3">ANC 4603</strain>
    </source>
</reference>